<evidence type="ECO:0000256" key="4">
    <source>
        <dbReference type="ARBA" id="ARBA00031367"/>
    </source>
</evidence>
<reference evidence="8 9" key="1">
    <citation type="submission" date="2015-01" db="EMBL/GenBank/DDBJ databases">
        <title>Lifestyle Evolution in Cyanobacterial Symbionts of Sponges.</title>
        <authorList>
            <person name="Burgsdorf I."/>
            <person name="Slaby B.M."/>
            <person name="Handley K.M."/>
            <person name="Haber M."/>
            <person name="Blom J."/>
            <person name="Marshall C.W."/>
            <person name="Gilbert J.A."/>
            <person name="Hentschel U."/>
            <person name="Steindler L."/>
        </authorList>
    </citation>
    <scope>NUCLEOTIDE SEQUENCE [LARGE SCALE GENOMIC DNA]</scope>
    <source>
        <strain evidence="8">142</strain>
    </source>
</reference>
<evidence type="ECO:0000256" key="1">
    <source>
        <dbReference type="ARBA" id="ARBA00004947"/>
    </source>
</evidence>
<dbReference type="AlphaFoldDB" id="A0A6N3XBL3"/>
<dbReference type="GO" id="GO:0005829">
    <property type="term" value="C:cytosol"/>
    <property type="evidence" value="ECO:0007669"/>
    <property type="project" value="TreeGrafter"/>
</dbReference>
<organism evidence="8 9">
    <name type="scientific">Candidatus Synechococcus spongiarum 142</name>
    <dbReference type="NCBI Taxonomy" id="1608213"/>
    <lineage>
        <taxon>Bacteria</taxon>
        <taxon>Bacillati</taxon>
        <taxon>Cyanobacteriota</taxon>
        <taxon>Cyanophyceae</taxon>
        <taxon>Synechococcales</taxon>
        <taxon>Synechococcaceae</taxon>
        <taxon>Synechococcus</taxon>
    </lineage>
</organism>
<dbReference type="PANTHER" id="PTHR43725:SF8">
    <property type="entry name" value="CHLOROPLAST STEM-LOOP BINDING PROTEIN OF 41 KDA B, CHLOROPLASTIC"/>
    <property type="match status" value="1"/>
</dbReference>
<accession>A0A6N3XBL3</accession>
<evidence type="ECO:0000256" key="5">
    <source>
        <dbReference type="ARBA" id="ARBA00033067"/>
    </source>
</evidence>
<dbReference type="EMBL" id="JXUO01000250">
    <property type="protein sequence ID" value="KKZ12379.1"/>
    <property type="molecule type" value="Genomic_DNA"/>
</dbReference>
<feature type="domain" description="NAD-dependent epimerase/dehydratase" evidence="7">
    <location>
        <begin position="3"/>
        <end position="205"/>
    </location>
</feature>
<protein>
    <recommendedName>
        <fullName evidence="3">UDP-glucose 4-epimerase</fullName>
    </recommendedName>
    <alternativeName>
        <fullName evidence="5">Galactowaldenase</fullName>
    </alternativeName>
    <alternativeName>
        <fullName evidence="4">UDP-galactose 4-epimerase</fullName>
    </alternativeName>
</protein>
<dbReference type="Proteomes" id="UP000035054">
    <property type="component" value="Unassembled WGS sequence"/>
</dbReference>
<dbReference type="InterPro" id="IPR036291">
    <property type="entry name" value="NAD(P)-bd_dom_sf"/>
</dbReference>
<comment type="similarity">
    <text evidence="2">Belongs to the NAD(P)-dependent epimerase/dehydratase family.</text>
</comment>
<evidence type="ECO:0000313" key="9">
    <source>
        <dbReference type="Proteomes" id="UP000035054"/>
    </source>
</evidence>
<name>A0A6N3XBL3_9SYNE</name>
<gene>
    <name evidence="8" type="ORF">TH68_07525</name>
</gene>
<feature type="compositionally biased region" description="Basic and acidic residues" evidence="6">
    <location>
        <begin position="115"/>
        <end position="124"/>
    </location>
</feature>
<dbReference type="InterPro" id="IPR001509">
    <property type="entry name" value="Epimerase_deHydtase"/>
</dbReference>
<dbReference type="SUPFAM" id="SSF51735">
    <property type="entry name" value="NAD(P)-binding Rossmann-fold domains"/>
    <property type="match status" value="1"/>
</dbReference>
<dbReference type="GO" id="GO:0003978">
    <property type="term" value="F:UDP-glucose 4-epimerase activity"/>
    <property type="evidence" value="ECO:0007669"/>
    <property type="project" value="TreeGrafter"/>
</dbReference>
<feature type="region of interest" description="Disordered" evidence="6">
    <location>
        <begin position="104"/>
        <end position="124"/>
    </location>
</feature>
<dbReference type="PANTHER" id="PTHR43725">
    <property type="entry name" value="UDP-GLUCOSE 4-EPIMERASE"/>
    <property type="match status" value="1"/>
</dbReference>
<dbReference type="Pfam" id="PF01370">
    <property type="entry name" value="Epimerase"/>
    <property type="match status" value="1"/>
</dbReference>
<evidence type="ECO:0000313" key="8">
    <source>
        <dbReference type="EMBL" id="KKZ12379.1"/>
    </source>
</evidence>
<evidence type="ECO:0000256" key="3">
    <source>
        <dbReference type="ARBA" id="ARBA00018569"/>
    </source>
</evidence>
<evidence type="ECO:0000256" key="2">
    <source>
        <dbReference type="ARBA" id="ARBA00007637"/>
    </source>
</evidence>
<comment type="pathway">
    <text evidence="1">Carbohydrate metabolism; galactose metabolism.</text>
</comment>
<evidence type="ECO:0000259" key="7">
    <source>
        <dbReference type="Pfam" id="PF01370"/>
    </source>
</evidence>
<sequence>MDILVMGGTRFIGVALLPRLLGAGHAVTVFSRGKRPVPLGVGHVRGDRQNPGDLIQLAGRRFDVIVDTSGRQLAESQQVIAHTGWPRHRFLYVSSAGVYGNSQQWPLTEQAPPDPRSRHAGKAETEAWLRREGIPFTSFRPTYIYGPGNYNPIEGWFFARILANRPVPIPGDGQLITQLGHVDDLAEAMARSLEVDTSTNRIYNCSGATGVTFRGLAAAAAQACGHSLEQVELRSFDPHLLEPKARKAFPLRIGHFFTDINRVCRELAWQPRFDLVTGLKDSYEKDFRQQAGQASGQTSDWSQDEQLLAHAVPLP</sequence>
<comment type="caution">
    <text evidence="8">The sequence shown here is derived from an EMBL/GenBank/DDBJ whole genome shotgun (WGS) entry which is preliminary data.</text>
</comment>
<dbReference type="Gene3D" id="3.40.50.720">
    <property type="entry name" value="NAD(P)-binding Rossmann-like Domain"/>
    <property type="match status" value="1"/>
</dbReference>
<proteinExistence type="inferred from homology"/>
<evidence type="ECO:0000256" key="6">
    <source>
        <dbReference type="SAM" id="MobiDB-lite"/>
    </source>
</evidence>
<dbReference type="GO" id="GO:0005996">
    <property type="term" value="P:monosaccharide metabolic process"/>
    <property type="evidence" value="ECO:0007669"/>
    <property type="project" value="TreeGrafter"/>
</dbReference>